<dbReference type="Proteomes" id="UP000290909">
    <property type="component" value="Chromosome"/>
</dbReference>
<accession>A0A449BJX7</accession>
<dbReference type="GO" id="GO:0003676">
    <property type="term" value="F:nucleic acid binding"/>
    <property type="evidence" value="ECO:0007669"/>
    <property type="project" value="InterPro"/>
</dbReference>
<evidence type="ECO:0000313" key="1">
    <source>
        <dbReference type="EMBL" id="VEU82748.1"/>
    </source>
</evidence>
<dbReference type="STRING" id="1408416.GCA_000702765_00208"/>
<gene>
    <name evidence="1" type="ORF">NCTC10172_00770</name>
</gene>
<protein>
    <recommendedName>
        <fullName evidence="3">Exonuclease</fullName>
    </recommendedName>
</protein>
<dbReference type="InterPro" id="IPR012337">
    <property type="entry name" value="RNaseH-like_sf"/>
</dbReference>
<dbReference type="AlphaFoldDB" id="A0A449BJX7"/>
<dbReference type="SUPFAM" id="SSF53098">
    <property type="entry name" value="Ribonuclease H-like"/>
    <property type="match status" value="1"/>
</dbReference>
<dbReference type="RefSeq" id="WP_035368358.1">
    <property type="nucleotide sequence ID" value="NZ_LR215050.1"/>
</dbReference>
<proteinExistence type="predicted"/>
<evidence type="ECO:0000313" key="2">
    <source>
        <dbReference type="Proteomes" id="UP000290909"/>
    </source>
</evidence>
<dbReference type="Gene3D" id="3.30.420.10">
    <property type="entry name" value="Ribonuclease H-like superfamily/Ribonuclease H"/>
    <property type="match status" value="1"/>
</dbReference>
<name>A0A449BJX7_9MOLU</name>
<reference evidence="1 2" key="1">
    <citation type="submission" date="2019-01" db="EMBL/GenBank/DDBJ databases">
        <authorList>
            <consortium name="Pathogen Informatics"/>
        </authorList>
    </citation>
    <scope>NUCLEOTIDE SEQUENCE [LARGE SCALE GENOMIC DNA]</scope>
    <source>
        <strain evidence="1 2">NCTC10172</strain>
    </source>
</reference>
<evidence type="ECO:0008006" key="3">
    <source>
        <dbReference type="Google" id="ProtNLM"/>
    </source>
</evidence>
<dbReference type="InterPro" id="IPR036397">
    <property type="entry name" value="RNaseH_sf"/>
</dbReference>
<sequence length="183" mass="21313">MKYLFFDIECANTKDGICKMCSFGYVVTDTAFNVLEKDDLIINPDDEFDWYFFKKNSRIKLPYPKEKYLEYPNFLGQYKKIENILLNDYKAIFGYNVSGDIKFIKQAYERYGLEPIEVKAYDVIKISKEYGGYTGKLANIPKELLKDEGIDLTSHKSVDDAYKTMIVLKRALSLDFCGIDKLE</sequence>
<organism evidence="1 2">
    <name type="scientific">Acholeplasma hippikon</name>
    <dbReference type="NCBI Taxonomy" id="264636"/>
    <lineage>
        <taxon>Bacteria</taxon>
        <taxon>Bacillati</taxon>
        <taxon>Mycoplasmatota</taxon>
        <taxon>Mollicutes</taxon>
        <taxon>Acholeplasmatales</taxon>
        <taxon>Acholeplasmataceae</taxon>
        <taxon>Acholeplasma</taxon>
    </lineage>
</organism>
<keyword evidence="2" id="KW-1185">Reference proteome</keyword>
<dbReference type="EMBL" id="LR215050">
    <property type="protein sequence ID" value="VEU82748.1"/>
    <property type="molecule type" value="Genomic_DNA"/>
</dbReference>
<dbReference type="KEGG" id="ahk:NCTC10172_00770"/>